<reference evidence="1" key="1">
    <citation type="submission" date="2020-05" db="EMBL/GenBank/DDBJ databases">
        <title>Phylogenomic resolution of chytrid fungi.</title>
        <authorList>
            <person name="Stajich J.E."/>
            <person name="Amses K."/>
            <person name="Simmons R."/>
            <person name="Seto K."/>
            <person name="Myers J."/>
            <person name="Bonds A."/>
            <person name="Quandt C.A."/>
            <person name="Barry K."/>
            <person name="Liu P."/>
            <person name="Grigoriev I."/>
            <person name="Longcore J.E."/>
            <person name="James T.Y."/>
        </authorList>
    </citation>
    <scope>NUCLEOTIDE SEQUENCE</scope>
    <source>
        <strain evidence="1">JEL0513</strain>
    </source>
</reference>
<evidence type="ECO:0000313" key="2">
    <source>
        <dbReference type="Proteomes" id="UP001211907"/>
    </source>
</evidence>
<organism evidence="1 2">
    <name type="scientific">Physocladia obscura</name>
    <dbReference type="NCBI Taxonomy" id="109957"/>
    <lineage>
        <taxon>Eukaryota</taxon>
        <taxon>Fungi</taxon>
        <taxon>Fungi incertae sedis</taxon>
        <taxon>Chytridiomycota</taxon>
        <taxon>Chytridiomycota incertae sedis</taxon>
        <taxon>Chytridiomycetes</taxon>
        <taxon>Chytridiales</taxon>
        <taxon>Chytriomycetaceae</taxon>
        <taxon>Physocladia</taxon>
    </lineage>
</organism>
<gene>
    <name evidence="1" type="ORF">HK100_000120</name>
</gene>
<protein>
    <submittedName>
        <fullName evidence="1">Uncharacterized protein</fullName>
    </submittedName>
</protein>
<proteinExistence type="predicted"/>
<evidence type="ECO:0000313" key="1">
    <source>
        <dbReference type="EMBL" id="KAJ3119879.1"/>
    </source>
</evidence>
<dbReference type="AlphaFoldDB" id="A0AAD5SYY0"/>
<keyword evidence="2" id="KW-1185">Reference proteome</keyword>
<dbReference type="EMBL" id="JADGJH010001016">
    <property type="protein sequence ID" value="KAJ3119879.1"/>
    <property type="molecule type" value="Genomic_DNA"/>
</dbReference>
<name>A0AAD5SYY0_9FUNG</name>
<accession>A0AAD5SYY0</accession>
<sequence length="423" mass="47343">MDDAFARIESSFKICRIKQDAFIGNEDEILGNPFNATRKRRRGIIREEVKPFKANRRTVAQMDEICKEDRDICTTINESEGYVGGEDKFADFKDDGDALAEEVTCDNSIHDNVCQASESSKYRLLVLKLERSKSLILQQRGRHLTEKMLSNCYDHDLLNEIGNSQAAASCPFASEKKFGLNTALLELLWREDAAYKKMFRKLSGLIDENLVRSLESVEESVAEELDTVNLNTESVQFNLGDASSNPGNGGKGSLLSDYSAVVQGPLAIPAFMVEFEVRRTGAHKGDVCLISEAAFEYHQFLSQLDIDIDKLKDVRFYIGYASDGSITIDEIHPEFVSDSNMVFYRVSSNISTFNLLSGDSDTQIFETLQLLKFIKTVIIPAGHTLQDLMMNKSCNGNISEYLPSLPSEGVKAIARKTLYIPKK</sequence>
<dbReference type="Proteomes" id="UP001211907">
    <property type="component" value="Unassembled WGS sequence"/>
</dbReference>
<comment type="caution">
    <text evidence="1">The sequence shown here is derived from an EMBL/GenBank/DDBJ whole genome shotgun (WGS) entry which is preliminary data.</text>
</comment>